<organism evidence="2 3">
    <name type="scientific">Phragmitibacter flavus</name>
    <dbReference type="NCBI Taxonomy" id="2576071"/>
    <lineage>
        <taxon>Bacteria</taxon>
        <taxon>Pseudomonadati</taxon>
        <taxon>Verrucomicrobiota</taxon>
        <taxon>Verrucomicrobiia</taxon>
        <taxon>Verrucomicrobiales</taxon>
        <taxon>Verrucomicrobiaceae</taxon>
        <taxon>Phragmitibacter</taxon>
    </lineage>
</organism>
<proteinExistence type="predicted"/>
<keyword evidence="1" id="KW-0812">Transmembrane</keyword>
<feature type="transmembrane region" description="Helical" evidence="1">
    <location>
        <begin position="296"/>
        <end position="314"/>
    </location>
</feature>
<reference evidence="2 3" key="1">
    <citation type="submission" date="2019-05" db="EMBL/GenBank/DDBJ databases">
        <title>Verrucobacter flavum gen. nov., sp. nov. a new member of the family Verrucomicrobiaceae.</title>
        <authorList>
            <person name="Szuroczki S."/>
            <person name="Abbaszade G."/>
            <person name="Szabo A."/>
            <person name="Felfoldi T."/>
            <person name="Schumann P."/>
            <person name="Boka K."/>
            <person name="Keki Z."/>
            <person name="Toumi M."/>
            <person name="Toth E."/>
        </authorList>
    </citation>
    <scope>NUCLEOTIDE SEQUENCE [LARGE SCALE GENOMIC DNA]</scope>
    <source>
        <strain evidence="2 3">MG-N-17</strain>
    </source>
</reference>
<name>A0A5R8KBI0_9BACT</name>
<keyword evidence="1" id="KW-0472">Membrane</keyword>
<evidence type="ECO:0000313" key="3">
    <source>
        <dbReference type="Proteomes" id="UP000306196"/>
    </source>
</evidence>
<dbReference type="Proteomes" id="UP000306196">
    <property type="component" value="Unassembled WGS sequence"/>
</dbReference>
<comment type="caution">
    <text evidence="2">The sequence shown here is derived from an EMBL/GenBank/DDBJ whole genome shotgun (WGS) entry which is preliminary data.</text>
</comment>
<feature type="transmembrane region" description="Helical" evidence="1">
    <location>
        <begin position="326"/>
        <end position="345"/>
    </location>
</feature>
<feature type="transmembrane region" description="Helical" evidence="1">
    <location>
        <begin position="247"/>
        <end position="265"/>
    </location>
</feature>
<gene>
    <name evidence="2" type="ORF">FEM03_17040</name>
</gene>
<dbReference type="AlphaFoldDB" id="A0A5R8KBI0"/>
<keyword evidence="3" id="KW-1185">Reference proteome</keyword>
<feature type="transmembrane region" description="Helical" evidence="1">
    <location>
        <begin position="100"/>
        <end position="118"/>
    </location>
</feature>
<accession>A0A5R8KBI0</accession>
<feature type="transmembrane region" description="Helical" evidence="1">
    <location>
        <begin position="460"/>
        <end position="481"/>
    </location>
</feature>
<sequence length="639" mass="71907">MFSSFKRAPLPTTLFCILTAIALLLLHLSLPPEARHAIELRLAESRRPRAIDHALTLTWWSSAVGAVLMLIAALTTRWWRGPQQPPQLLPQTPHAPWSRTAWLAILAILLFAGGLRALRLDLGLYNDEVYTFRRHIAGDFRQHPKTGEQEFRHTSWANTAWLSEVGNNSPPFSILARLSHQTAQKITGAPDGEIIEWAMRLPVWITGIAGILMLGVLARDLGSPDRGFLVMLLASIHPWHIRYSSEGRGHGFLLLLLPLLAWLLIKSLRHGTWRNWLSFGIVQMLTMWTFPGAMHPLLLINATLVLWLAFRWFNHPLQRTALITQSTRWILCTLFGAGLFFLAYAPAANQMRTNLSQVSSLNALTPWGWLPNIATLMLTGKPWHDPNPDSTLTRSFERAIDLDQHLPVAALLLLTLLAIAGLWWWIKRGISGWLILVAGFPTIVLAFTVSRLTNTVLHEWYALSSLPFVLLLISGSVGWAMQQRRLQQQFALPLIAVALLPWCVALRPVLSTQTRHSVQPLREVVHFIHGDTFPHYNSSEKPLLAAFWTDIGVYAPCLQPTHTVADLQALATEARTSGRTMWITFAHRSDAMKTHGELIHHLENSGEYEHITNLTGFGSSIFNHHLYRLNDSSSADQDS</sequence>
<feature type="transmembrane region" description="Helical" evidence="1">
    <location>
        <begin position="406"/>
        <end position="426"/>
    </location>
</feature>
<feature type="transmembrane region" description="Helical" evidence="1">
    <location>
        <begin position="58"/>
        <end position="79"/>
    </location>
</feature>
<dbReference type="OrthoDB" id="176092at2"/>
<evidence type="ECO:0000256" key="1">
    <source>
        <dbReference type="SAM" id="Phobius"/>
    </source>
</evidence>
<dbReference type="EMBL" id="VAUV01000012">
    <property type="protein sequence ID" value="TLD69662.1"/>
    <property type="molecule type" value="Genomic_DNA"/>
</dbReference>
<evidence type="ECO:0000313" key="2">
    <source>
        <dbReference type="EMBL" id="TLD69662.1"/>
    </source>
</evidence>
<feature type="transmembrane region" description="Helical" evidence="1">
    <location>
        <begin position="433"/>
        <end position="454"/>
    </location>
</feature>
<dbReference type="RefSeq" id="WP_138087491.1">
    <property type="nucleotide sequence ID" value="NZ_VAUV01000012.1"/>
</dbReference>
<keyword evidence="1" id="KW-1133">Transmembrane helix</keyword>
<protein>
    <submittedName>
        <fullName evidence="2">Uncharacterized protein</fullName>
    </submittedName>
</protein>